<keyword evidence="2" id="KW-1133">Transmembrane helix</keyword>
<evidence type="ECO:0000256" key="1">
    <source>
        <dbReference type="SAM" id="MobiDB-lite"/>
    </source>
</evidence>
<proteinExistence type="predicted"/>
<evidence type="ECO:0000256" key="2">
    <source>
        <dbReference type="SAM" id="Phobius"/>
    </source>
</evidence>
<feature type="transmembrane region" description="Helical" evidence="2">
    <location>
        <begin position="102"/>
        <end position="123"/>
    </location>
</feature>
<feature type="region of interest" description="Disordered" evidence="1">
    <location>
        <begin position="179"/>
        <end position="230"/>
    </location>
</feature>
<organism evidence="3 4">
    <name type="scientific">Protomyces lactucae-debilis</name>
    <dbReference type="NCBI Taxonomy" id="2754530"/>
    <lineage>
        <taxon>Eukaryota</taxon>
        <taxon>Fungi</taxon>
        <taxon>Dikarya</taxon>
        <taxon>Ascomycota</taxon>
        <taxon>Taphrinomycotina</taxon>
        <taxon>Taphrinomycetes</taxon>
        <taxon>Taphrinales</taxon>
        <taxon>Protomycetaceae</taxon>
        <taxon>Protomyces</taxon>
    </lineage>
</organism>
<name>A0A1Y2F6Q1_PROLT</name>
<evidence type="ECO:0000313" key="3">
    <source>
        <dbReference type="EMBL" id="ORY79006.1"/>
    </source>
</evidence>
<dbReference type="RefSeq" id="XP_040723638.1">
    <property type="nucleotide sequence ID" value="XM_040869778.1"/>
</dbReference>
<evidence type="ECO:0000313" key="4">
    <source>
        <dbReference type="Proteomes" id="UP000193685"/>
    </source>
</evidence>
<dbReference type="OrthoDB" id="441660at2759"/>
<keyword evidence="2" id="KW-0472">Membrane</keyword>
<dbReference type="EMBL" id="MCFI01000016">
    <property type="protein sequence ID" value="ORY79006.1"/>
    <property type="molecule type" value="Genomic_DNA"/>
</dbReference>
<feature type="transmembrane region" description="Helical" evidence="2">
    <location>
        <begin position="6"/>
        <end position="26"/>
    </location>
</feature>
<feature type="transmembrane region" description="Helical" evidence="2">
    <location>
        <begin position="135"/>
        <end position="154"/>
    </location>
</feature>
<keyword evidence="2" id="KW-0812">Transmembrane</keyword>
<keyword evidence="4" id="KW-1185">Reference proteome</keyword>
<dbReference type="AlphaFoldDB" id="A0A1Y2F6Q1"/>
<feature type="transmembrane region" description="Helical" evidence="2">
    <location>
        <begin position="312"/>
        <end position="332"/>
    </location>
</feature>
<gene>
    <name evidence="3" type="ORF">BCR37DRAFT_381975</name>
</gene>
<dbReference type="GeneID" id="63786377"/>
<reference evidence="3 4" key="1">
    <citation type="submission" date="2016-07" db="EMBL/GenBank/DDBJ databases">
        <title>Pervasive Adenine N6-methylation of Active Genes in Fungi.</title>
        <authorList>
            <consortium name="DOE Joint Genome Institute"/>
            <person name="Mondo S.J."/>
            <person name="Dannebaum R.O."/>
            <person name="Kuo R.C."/>
            <person name="Labutti K."/>
            <person name="Haridas S."/>
            <person name="Kuo A."/>
            <person name="Salamov A."/>
            <person name="Ahrendt S.R."/>
            <person name="Lipzen A."/>
            <person name="Sullivan W."/>
            <person name="Andreopoulos W.B."/>
            <person name="Clum A."/>
            <person name="Lindquist E."/>
            <person name="Daum C."/>
            <person name="Ramamoorthy G.K."/>
            <person name="Gryganskyi A."/>
            <person name="Culley D."/>
            <person name="Magnuson J.K."/>
            <person name="James T.Y."/>
            <person name="O'Malley M.A."/>
            <person name="Stajich J.E."/>
            <person name="Spatafora J.W."/>
            <person name="Visel A."/>
            <person name="Grigoriev I.V."/>
        </authorList>
    </citation>
    <scope>NUCLEOTIDE SEQUENCE [LARGE SCALE GENOMIC DNA]</scope>
    <source>
        <strain evidence="3 4">12-1054</strain>
    </source>
</reference>
<feature type="compositionally biased region" description="Low complexity" evidence="1">
    <location>
        <begin position="184"/>
        <end position="194"/>
    </location>
</feature>
<dbReference type="Proteomes" id="UP000193685">
    <property type="component" value="Unassembled WGS sequence"/>
</dbReference>
<protein>
    <submittedName>
        <fullName evidence="3">Uncharacterized protein</fullName>
    </submittedName>
</protein>
<sequence length="337" mass="37164">MLTVFLTLCILTPYLLYVFLARYLALSDRRRKSPIVHTNELASSLVLGTALFYVGGYDESFDLFVLPATTHLAVVGYSLLAEFEDLHYSLPQIKSWPWTMRLVAGGAVLLVLLFSILHVHYAITLWGFRIALGGYLATFLILPCLTGLLCYALVRNERDSGIVGDVEVELSSTARALLNRPRTDTGASTSASSSRQDRSKRQAANSRQASKVDGDEEESVAMLPSAAQEEDEDALDALDRFDETSSLRNVPPVPLEHDIRPHTGILTTPAAVTTLGLGRTKLRFHLHHYQIFAYLALFTRFATFWSRTAAGLALGSMIHGLAAYGMDSLFAYEDDLG</sequence>
<accession>A0A1Y2F6Q1</accession>
<comment type="caution">
    <text evidence="3">The sequence shown here is derived from an EMBL/GenBank/DDBJ whole genome shotgun (WGS) entry which is preliminary data.</text>
</comment>